<dbReference type="GO" id="GO:0003677">
    <property type="term" value="F:DNA binding"/>
    <property type="evidence" value="ECO:0007669"/>
    <property type="project" value="UniProtKB-KW"/>
</dbReference>
<feature type="domain" description="HTH cro/C1-type" evidence="4">
    <location>
        <begin position="52"/>
        <end position="106"/>
    </location>
</feature>
<dbReference type="PANTHER" id="PTHR36511">
    <property type="entry name" value="MERR FAMILY BACTERIAL REGULATORY PROTEIN"/>
    <property type="match status" value="1"/>
</dbReference>
<evidence type="ECO:0000259" key="4">
    <source>
        <dbReference type="PROSITE" id="PS50943"/>
    </source>
</evidence>
<dbReference type="AlphaFoldDB" id="A0A6J7WB20"/>
<dbReference type="EMBL" id="CAFBRZ010000091">
    <property type="protein sequence ID" value="CAB5160126.1"/>
    <property type="molecule type" value="Genomic_DNA"/>
</dbReference>
<evidence type="ECO:0000256" key="1">
    <source>
        <dbReference type="ARBA" id="ARBA00023015"/>
    </source>
</evidence>
<evidence type="ECO:0000256" key="2">
    <source>
        <dbReference type="ARBA" id="ARBA00023125"/>
    </source>
</evidence>
<evidence type="ECO:0000256" key="3">
    <source>
        <dbReference type="ARBA" id="ARBA00023163"/>
    </source>
</evidence>
<dbReference type="InterPro" id="IPR052359">
    <property type="entry name" value="HTH-type_reg/antitoxin"/>
</dbReference>
<dbReference type="Pfam" id="PF01381">
    <property type="entry name" value="HTH_3"/>
    <property type="match status" value="1"/>
</dbReference>
<dbReference type="PANTHER" id="PTHR36511:SF3">
    <property type="entry name" value="ANTITOXIN HIGA-2"/>
    <property type="match status" value="1"/>
</dbReference>
<keyword evidence="1" id="KW-0805">Transcription regulation</keyword>
<keyword evidence="2" id="KW-0238">DNA-binding</keyword>
<dbReference type="InterPro" id="IPR001387">
    <property type="entry name" value="Cro/C1-type_HTH"/>
</dbReference>
<name>A0A6J7WB20_9ZZZZ</name>
<dbReference type="Gene3D" id="1.10.260.40">
    <property type="entry name" value="lambda repressor-like DNA-binding domains"/>
    <property type="match status" value="1"/>
</dbReference>
<dbReference type="CDD" id="cd00093">
    <property type="entry name" value="HTH_XRE"/>
    <property type="match status" value="1"/>
</dbReference>
<evidence type="ECO:0000313" key="5">
    <source>
        <dbReference type="EMBL" id="CAB5160126.1"/>
    </source>
</evidence>
<accession>A0A6J7WB20</accession>
<dbReference type="InterPro" id="IPR010982">
    <property type="entry name" value="Lambda_DNA-bd_dom_sf"/>
</dbReference>
<reference evidence="5" key="1">
    <citation type="submission" date="2020-05" db="EMBL/GenBank/DDBJ databases">
        <authorList>
            <person name="Chiriac C."/>
            <person name="Salcher M."/>
            <person name="Ghai R."/>
            <person name="Kavagutti S V."/>
        </authorList>
    </citation>
    <scope>NUCLEOTIDE SEQUENCE</scope>
</reference>
<gene>
    <name evidence="5" type="ORF">UFOPK4444_01232</name>
</gene>
<proteinExistence type="predicted"/>
<protein>
    <submittedName>
        <fullName evidence="5">Unannotated protein</fullName>
    </submittedName>
</protein>
<organism evidence="5">
    <name type="scientific">freshwater metagenome</name>
    <dbReference type="NCBI Taxonomy" id="449393"/>
    <lineage>
        <taxon>unclassified sequences</taxon>
        <taxon>metagenomes</taxon>
        <taxon>ecological metagenomes</taxon>
    </lineage>
</organism>
<dbReference type="SUPFAM" id="SSF47413">
    <property type="entry name" value="lambda repressor-like DNA-binding domains"/>
    <property type="match status" value="1"/>
</dbReference>
<sequence>MAKQSQAEKDILLAVHETAFDLYGAGFIDKKKMLKYDALCLEAVPIYDANQVRALRDRYKLSQSVFASLLNTSPSTVKKWEIGEKHPSGPSRKLLNILERKGLEAFI</sequence>
<keyword evidence="3" id="KW-0804">Transcription</keyword>
<dbReference type="PROSITE" id="PS50943">
    <property type="entry name" value="HTH_CROC1"/>
    <property type="match status" value="1"/>
</dbReference>